<accession>A0AC35TTQ3</accession>
<evidence type="ECO:0000313" key="1">
    <source>
        <dbReference type="Proteomes" id="UP000095286"/>
    </source>
</evidence>
<proteinExistence type="predicted"/>
<sequence>MLRKSFQSLKSTLNITTIRALSSNKDNGDKLKDKDILTPDLAEALDSVTTELHGNDKERKKKTKIDILSRLTQSAKESFDTATSHETSEFLHDRQMIALLNDLEVKSEPKSIHKFQEIRRDTQAVAALRKEIFYQAIQSGVKNLQAQKLAEDVVSKAEEKLKSRREAKESGLKEEKIICGEKATKTSEQEAKFFNMAYEWMEKNLYSEQDPSAQIGQLPNEVKVDTTLPNIFNQTTIRWNIFNHPEQLQKRTLGLWDNFEMEKAKLTNQSMGPRNMIEQQIEWTKQGKLWSYPIDNEAQIGPEQSVPFYEHIFLERYLSKYKLPKTGPIPHFMELVCVGLSKNPYMTSSKKHDHLDWFGQFFDKKRQDSVAKLHEQEQIAAANAN</sequence>
<dbReference type="Proteomes" id="UP000095286">
    <property type="component" value="Unplaced"/>
</dbReference>
<protein>
    <submittedName>
        <fullName evidence="2">28S ribosomal protein S31, mitochondrial</fullName>
    </submittedName>
</protein>
<organism evidence="1 2">
    <name type="scientific">Rhabditophanes sp. KR3021</name>
    <dbReference type="NCBI Taxonomy" id="114890"/>
    <lineage>
        <taxon>Eukaryota</taxon>
        <taxon>Metazoa</taxon>
        <taxon>Ecdysozoa</taxon>
        <taxon>Nematoda</taxon>
        <taxon>Chromadorea</taxon>
        <taxon>Rhabditida</taxon>
        <taxon>Tylenchina</taxon>
        <taxon>Panagrolaimomorpha</taxon>
        <taxon>Strongyloidoidea</taxon>
        <taxon>Alloionematidae</taxon>
        <taxon>Rhabditophanes</taxon>
    </lineage>
</organism>
<name>A0AC35TTQ3_9BILA</name>
<evidence type="ECO:0000313" key="2">
    <source>
        <dbReference type="WBParaSite" id="RSKR_0000419100.1"/>
    </source>
</evidence>
<reference evidence="2" key="1">
    <citation type="submission" date="2016-11" db="UniProtKB">
        <authorList>
            <consortium name="WormBaseParasite"/>
        </authorList>
    </citation>
    <scope>IDENTIFICATION</scope>
    <source>
        <strain evidence="2">KR3021</strain>
    </source>
</reference>
<dbReference type="WBParaSite" id="RSKR_0000419100.1">
    <property type="protein sequence ID" value="RSKR_0000419100.1"/>
    <property type="gene ID" value="RSKR_0000419100"/>
</dbReference>